<comment type="caution">
    <text evidence="8">The sequence shown here is derived from an EMBL/GenBank/DDBJ whole genome shotgun (WGS) entry which is preliminary data.</text>
</comment>
<evidence type="ECO:0000256" key="6">
    <source>
        <dbReference type="SAM" id="Phobius"/>
    </source>
</evidence>
<protein>
    <submittedName>
        <fullName evidence="8">Satratoxin biosynthesis SC1 cluster protein 4</fullName>
    </submittedName>
</protein>
<evidence type="ECO:0000256" key="3">
    <source>
        <dbReference type="ARBA" id="ARBA00022989"/>
    </source>
</evidence>
<feature type="transmembrane region" description="Helical" evidence="6">
    <location>
        <begin position="72"/>
        <end position="99"/>
    </location>
</feature>
<dbReference type="InterPro" id="IPR052337">
    <property type="entry name" value="SAT4-like"/>
</dbReference>
<dbReference type="AlphaFoldDB" id="A0A4R8PTU1"/>
<dbReference type="EMBL" id="QAPG01000319">
    <property type="protein sequence ID" value="TDZ29172.1"/>
    <property type="molecule type" value="Genomic_DNA"/>
</dbReference>
<dbReference type="GO" id="GO:0016020">
    <property type="term" value="C:membrane"/>
    <property type="evidence" value="ECO:0007669"/>
    <property type="project" value="UniProtKB-SubCell"/>
</dbReference>
<dbReference type="Pfam" id="PF20684">
    <property type="entry name" value="Fung_rhodopsin"/>
    <property type="match status" value="1"/>
</dbReference>
<dbReference type="InterPro" id="IPR049326">
    <property type="entry name" value="Rhodopsin_dom_fungi"/>
</dbReference>
<dbReference type="PANTHER" id="PTHR33048">
    <property type="entry name" value="PTH11-LIKE INTEGRAL MEMBRANE PROTEIN (AFU_ORTHOLOGUE AFUA_5G11245)"/>
    <property type="match status" value="1"/>
</dbReference>
<keyword evidence="3 6" id="KW-1133">Transmembrane helix</keyword>
<dbReference type="Proteomes" id="UP000295083">
    <property type="component" value="Unassembled WGS sequence"/>
</dbReference>
<evidence type="ECO:0000256" key="4">
    <source>
        <dbReference type="ARBA" id="ARBA00023136"/>
    </source>
</evidence>
<evidence type="ECO:0000256" key="5">
    <source>
        <dbReference type="ARBA" id="ARBA00038359"/>
    </source>
</evidence>
<reference evidence="8 9" key="1">
    <citation type="submission" date="2018-11" db="EMBL/GenBank/DDBJ databases">
        <title>Genome sequence and assembly of Colletotrichum spinosum.</title>
        <authorList>
            <person name="Gan P."/>
            <person name="Shirasu K."/>
        </authorList>
    </citation>
    <scope>NUCLEOTIDE SEQUENCE [LARGE SCALE GENOMIC DNA]</scope>
    <source>
        <strain evidence="8 9">CBS 515.97</strain>
    </source>
</reference>
<feature type="transmembrane region" description="Helical" evidence="6">
    <location>
        <begin position="191"/>
        <end position="214"/>
    </location>
</feature>
<keyword evidence="2 6" id="KW-0812">Transmembrane</keyword>
<evidence type="ECO:0000313" key="8">
    <source>
        <dbReference type="EMBL" id="TDZ29172.1"/>
    </source>
</evidence>
<evidence type="ECO:0000259" key="7">
    <source>
        <dbReference type="Pfam" id="PF20684"/>
    </source>
</evidence>
<dbReference type="PANTHER" id="PTHR33048:SF124">
    <property type="entry name" value="INTEGRAL MEMBRANE PROTEIN"/>
    <property type="match status" value="1"/>
</dbReference>
<comment type="subcellular location">
    <subcellularLocation>
        <location evidence="1">Membrane</location>
        <topology evidence="1">Multi-pass membrane protein</topology>
    </subcellularLocation>
</comment>
<proteinExistence type="inferred from homology"/>
<organism evidence="8 9">
    <name type="scientific">Colletotrichum spinosum</name>
    <dbReference type="NCBI Taxonomy" id="1347390"/>
    <lineage>
        <taxon>Eukaryota</taxon>
        <taxon>Fungi</taxon>
        <taxon>Dikarya</taxon>
        <taxon>Ascomycota</taxon>
        <taxon>Pezizomycotina</taxon>
        <taxon>Sordariomycetes</taxon>
        <taxon>Hypocreomycetidae</taxon>
        <taxon>Glomerellales</taxon>
        <taxon>Glomerellaceae</taxon>
        <taxon>Colletotrichum</taxon>
        <taxon>Colletotrichum orbiculare species complex</taxon>
    </lineage>
</organism>
<feature type="transmembrane region" description="Helical" evidence="6">
    <location>
        <begin position="111"/>
        <end position="136"/>
    </location>
</feature>
<accession>A0A4R8PTU1</accession>
<feature type="domain" description="Rhodopsin" evidence="7">
    <location>
        <begin position="53"/>
        <end position="290"/>
    </location>
</feature>
<name>A0A4R8PTU1_9PEZI</name>
<comment type="similarity">
    <text evidence="5">Belongs to the SAT4 family.</text>
</comment>
<keyword evidence="4 6" id="KW-0472">Membrane</keyword>
<feature type="transmembrane region" description="Helical" evidence="6">
    <location>
        <begin position="226"/>
        <end position="247"/>
    </location>
</feature>
<keyword evidence="9" id="KW-1185">Reference proteome</keyword>
<feature type="transmembrane region" description="Helical" evidence="6">
    <location>
        <begin position="33"/>
        <end position="51"/>
    </location>
</feature>
<evidence type="ECO:0000313" key="9">
    <source>
        <dbReference type="Proteomes" id="UP000295083"/>
    </source>
</evidence>
<gene>
    <name evidence="8" type="ORF">C8035_v006854</name>
</gene>
<evidence type="ECO:0000256" key="1">
    <source>
        <dbReference type="ARBA" id="ARBA00004141"/>
    </source>
</evidence>
<evidence type="ECO:0000256" key="2">
    <source>
        <dbReference type="ARBA" id="ARBA00022692"/>
    </source>
</evidence>
<feature type="transmembrane region" description="Helical" evidence="6">
    <location>
        <begin position="148"/>
        <end position="171"/>
    </location>
</feature>
<feature type="transmembrane region" description="Helical" evidence="6">
    <location>
        <begin position="267"/>
        <end position="285"/>
    </location>
</feature>
<sequence length="381" mass="42453">MPEFPVTNGVETFSKPPDGYVVDFDHPKQHLVLEHYLAFGIGGPLAFVTLLQRFYTKIWLANGFQTDDTLMFFSWVASIITQAMIIDSIAAGGMCAHGWEMPLPRFEAYAFATYLAGPMFMMCNGFAKMSLLTMYLQLSPHKPFRTAVLASIIFVAVCTATISFTLFVHCAPIRKAYDLRIDGGTCLDADILYMAISAVNVVTDILLFVLPIPMIRSLRMGFAQKLGAMGMFAVGSITLATSVTKLILLPQLLRSNDPSWDSAPANVWSFVEANLFIVCGSMPTLRKFFQHLMPKIRHQKAHSLNSSYLIYLSDSSGRSRTTKNGDIDALTSQQMYHEQLASERRLDQSLLMSKDFNTVPESPIIEVTEARLSRITPASWV</sequence>